<name>A0A1L9QJF8_9CYAN</name>
<reference evidence="1" key="1">
    <citation type="submission" date="2016-10" db="EMBL/GenBank/DDBJ databases">
        <title>CRISPR-Cas defence system in Roseofilum reptotaenium: evidence of a bacteriophage-cyanobacterium arms race in the coral black band disease.</title>
        <authorList>
            <person name="Buerger P."/>
            <person name="Wood-Charlson E.M."/>
            <person name="Weynberg K.D."/>
            <person name="Willis B."/>
            <person name="Van Oppen M.J."/>
        </authorList>
    </citation>
    <scope>NUCLEOTIDE SEQUENCE [LARGE SCALE GENOMIC DNA]</scope>
    <source>
        <strain evidence="1">AO1-A</strain>
    </source>
</reference>
<sequence>MTTYCLLEATAMPKLELAIPIFLSEIFWQCWAGLARFGAREGGLLKGLEDLEDLEELEQRAKAAEKSHADIEQSQIFLKYTALLRNLAEQCPSVIILEDLQWVDNSSNTLFFYLVRELKNSRVLFVGLYRPSDVAAGRNGERHPLEQILNEIKRLYGDIWIDLDRTTEEHGQAFNLVHPFGKFCLTALEVMLYLQQNYYTLCKNEGI</sequence>
<dbReference type="Proteomes" id="UP000183940">
    <property type="component" value="Unassembled WGS sequence"/>
</dbReference>
<dbReference type="STRING" id="1925591.BI308_25250"/>
<organism evidence="1 2">
    <name type="scientific">Roseofilum reptotaenium AO1-A</name>
    <dbReference type="NCBI Taxonomy" id="1925591"/>
    <lineage>
        <taxon>Bacteria</taxon>
        <taxon>Bacillati</taxon>
        <taxon>Cyanobacteriota</taxon>
        <taxon>Cyanophyceae</taxon>
        <taxon>Desertifilales</taxon>
        <taxon>Desertifilaceae</taxon>
        <taxon>Roseofilum</taxon>
    </lineage>
</organism>
<evidence type="ECO:0000313" key="1">
    <source>
        <dbReference type="EMBL" id="OJJ14089.1"/>
    </source>
</evidence>
<dbReference type="EMBL" id="MLAW01000085">
    <property type="protein sequence ID" value="OJJ14089.1"/>
    <property type="molecule type" value="Genomic_DNA"/>
</dbReference>
<accession>A0A1L9QJF8</accession>
<evidence type="ECO:0000313" key="2">
    <source>
        <dbReference type="Proteomes" id="UP000183940"/>
    </source>
</evidence>
<proteinExistence type="predicted"/>
<gene>
    <name evidence="1" type="ORF">BI308_25250</name>
</gene>
<protein>
    <submittedName>
        <fullName evidence="1">Uncharacterized protein</fullName>
    </submittedName>
</protein>
<comment type="caution">
    <text evidence="1">The sequence shown here is derived from an EMBL/GenBank/DDBJ whole genome shotgun (WGS) entry which is preliminary data.</text>
</comment>
<keyword evidence="2" id="KW-1185">Reference proteome</keyword>
<dbReference type="AlphaFoldDB" id="A0A1L9QJF8"/>